<dbReference type="PaxDb" id="411470-RUMGNA_01577"/>
<evidence type="ECO:0000313" key="1">
    <source>
        <dbReference type="EMBL" id="EDN78273.1"/>
    </source>
</evidence>
<comment type="caution">
    <text evidence="1">The sequence shown here is derived from an EMBL/GenBank/DDBJ whole genome shotgun (WGS) entry which is preliminary data.</text>
</comment>
<accession>A7B202</accession>
<gene>
    <name evidence="1" type="ORF">RUMGNA_01577</name>
</gene>
<reference evidence="1 2" key="1">
    <citation type="submission" date="2007-04" db="EMBL/GenBank/DDBJ databases">
        <authorList>
            <person name="Fulton L."/>
            <person name="Clifton S."/>
            <person name="Fulton B."/>
            <person name="Xu J."/>
            <person name="Minx P."/>
            <person name="Pepin K.H."/>
            <person name="Johnson M."/>
            <person name="Thiruvilangam P."/>
            <person name="Bhonagiri V."/>
            <person name="Nash W.E."/>
            <person name="Mardis E.R."/>
            <person name="Wilson R.K."/>
        </authorList>
    </citation>
    <scope>NUCLEOTIDE SEQUENCE [LARGE SCALE GENOMIC DNA]</scope>
    <source>
        <strain evidence="1 2">ATCC 29149</strain>
    </source>
</reference>
<organism evidence="1 2">
    <name type="scientific">Mediterraneibacter gnavus (strain ATCC 29149 / DSM 114966 / JCM 6515 / VPI C7-9)</name>
    <name type="common">Ruminococcus gnavus</name>
    <dbReference type="NCBI Taxonomy" id="411470"/>
    <lineage>
        <taxon>Bacteria</taxon>
        <taxon>Bacillati</taxon>
        <taxon>Bacillota</taxon>
        <taxon>Clostridia</taxon>
        <taxon>Lachnospirales</taxon>
        <taxon>Lachnospiraceae</taxon>
        <taxon>Mediterraneibacter</taxon>
    </lineage>
</organism>
<evidence type="ECO:0000313" key="2">
    <source>
        <dbReference type="Proteomes" id="UP000004410"/>
    </source>
</evidence>
<sequence length="54" mass="6656">MFYFKSKKFIKFSHKISLQFILYYIWGKLKEVLFVPNKQKGKRLCKIFVKNMYG</sequence>
<dbReference type="EMBL" id="AAYG02000011">
    <property type="protein sequence ID" value="EDN78273.1"/>
    <property type="molecule type" value="Genomic_DNA"/>
</dbReference>
<proteinExistence type="predicted"/>
<protein>
    <submittedName>
        <fullName evidence="1">Uncharacterized protein</fullName>
    </submittedName>
</protein>
<dbReference type="Proteomes" id="UP000004410">
    <property type="component" value="Unassembled WGS sequence"/>
</dbReference>
<reference evidence="1 2" key="2">
    <citation type="submission" date="2007-06" db="EMBL/GenBank/DDBJ databases">
        <title>Draft genome sequence of Ruminococcus gnavus (ATCC 29149).</title>
        <authorList>
            <person name="Sudarsanam P."/>
            <person name="Ley R."/>
            <person name="Guruge J."/>
            <person name="Turnbaugh P.J."/>
            <person name="Mahowald M."/>
            <person name="Liep D."/>
            <person name="Gordon J."/>
        </authorList>
    </citation>
    <scope>NUCLEOTIDE SEQUENCE [LARGE SCALE GENOMIC DNA]</scope>
    <source>
        <strain evidence="1 2">ATCC 29149</strain>
    </source>
</reference>
<name>A7B202_MEDG7</name>
<dbReference type="AlphaFoldDB" id="A7B202"/>